<proteinExistence type="predicted"/>
<evidence type="ECO:0000313" key="4">
    <source>
        <dbReference type="Proteomes" id="UP000197153"/>
    </source>
</evidence>
<reference evidence="3 4" key="1">
    <citation type="submission" date="2017-06" db="EMBL/GenBank/DDBJ databases">
        <title>Complete genome sequence of Nitrospirillum amazonense strain CBAmC, an endophytic nitrogen-fixing and plant growth-promoting bacterium, isolated from sugarcane.</title>
        <authorList>
            <person name="Schwab S."/>
            <person name="dos Santos Teixeira K.R."/>
            <person name="Simoes Araujo J.L."/>
            <person name="Soares Vidal M."/>
            <person name="Borges de Freitas H.R."/>
            <person name="Rivello Crivelaro A.L."/>
            <person name="Bueno de Camargo Nunes A."/>
            <person name="dos Santos C.M."/>
            <person name="Palmeira da Silva Rosa D."/>
            <person name="da Silva Padilha D."/>
            <person name="da Silva E."/>
            <person name="Araujo Terra L."/>
            <person name="Soares Mendes V."/>
            <person name="Farinelli L."/>
            <person name="Magalhaes Cruz L."/>
            <person name="Baldani J.I."/>
        </authorList>
    </citation>
    <scope>NUCLEOTIDE SEQUENCE [LARGE SCALE GENOMIC DNA]</scope>
    <source>
        <strain evidence="3 4">CBAmC</strain>
    </source>
</reference>
<feature type="domain" description="EfeO-type cupredoxin-like" evidence="2">
    <location>
        <begin position="5"/>
        <end position="99"/>
    </location>
</feature>
<dbReference type="InterPro" id="IPR028096">
    <property type="entry name" value="EfeO_Cupredoxin"/>
</dbReference>
<dbReference type="Gene3D" id="2.60.40.420">
    <property type="entry name" value="Cupredoxins - blue copper proteins"/>
    <property type="match status" value="1"/>
</dbReference>
<dbReference type="RefSeq" id="WP_088872292.1">
    <property type="nucleotide sequence ID" value="NZ_CP022110.1"/>
</dbReference>
<keyword evidence="4" id="KW-1185">Reference proteome</keyword>
<name>A0A248JSV1_9PROT</name>
<protein>
    <recommendedName>
        <fullName evidence="2">EfeO-type cupredoxin-like domain-containing protein</fullName>
    </recommendedName>
</protein>
<organism evidence="3 4">
    <name type="scientific">Nitrospirillum viridazoti CBAmc</name>
    <dbReference type="NCBI Taxonomy" id="1441467"/>
    <lineage>
        <taxon>Bacteria</taxon>
        <taxon>Pseudomonadati</taxon>
        <taxon>Pseudomonadota</taxon>
        <taxon>Alphaproteobacteria</taxon>
        <taxon>Rhodospirillales</taxon>
        <taxon>Azospirillaceae</taxon>
        <taxon>Nitrospirillum</taxon>
        <taxon>Nitrospirillum viridazoti</taxon>
    </lineage>
</organism>
<evidence type="ECO:0000259" key="2">
    <source>
        <dbReference type="Pfam" id="PF13473"/>
    </source>
</evidence>
<accession>A0A248JSV1</accession>
<sequence length="110" mass="11890">MRHLIAVVWTLSLGLGTAQAATVIVTQKNHAFVPSKIEIAVGDTVIFRNEDTVPHQVVSHTPAFQFDLDLERPGEERSQVFTQSGVIVVGCDLHSTMEVIVTVTPGPASK</sequence>
<dbReference type="InterPro" id="IPR052721">
    <property type="entry name" value="ET_Amicyanin"/>
</dbReference>
<evidence type="ECO:0000256" key="1">
    <source>
        <dbReference type="SAM" id="SignalP"/>
    </source>
</evidence>
<dbReference type="InterPro" id="IPR008972">
    <property type="entry name" value="Cupredoxin"/>
</dbReference>
<dbReference type="Pfam" id="PF13473">
    <property type="entry name" value="Cupredoxin_1"/>
    <property type="match status" value="1"/>
</dbReference>
<dbReference type="Proteomes" id="UP000197153">
    <property type="component" value="Chromosome 1"/>
</dbReference>
<dbReference type="PANTHER" id="PTHR36507">
    <property type="entry name" value="BLL1555 PROTEIN"/>
    <property type="match status" value="1"/>
</dbReference>
<dbReference type="EMBL" id="CP022110">
    <property type="protein sequence ID" value="ASG21606.1"/>
    <property type="molecule type" value="Genomic_DNA"/>
</dbReference>
<dbReference type="PANTHER" id="PTHR36507:SF1">
    <property type="entry name" value="BLL1555 PROTEIN"/>
    <property type="match status" value="1"/>
</dbReference>
<gene>
    <name evidence="3" type="ORF">Y958_12910</name>
</gene>
<keyword evidence="1" id="KW-0732">Signal</keyword>
<dbReference type="SUPFAM" id="SSF49503">
    <property type="entry name" value="Cupredoxins"/>
    <property type="match status" value="1"/>
</dbReference>
<evidence type="ECO:0000313" key="3">
    <source>
        <dbReference type="EMBL" id="ASG21606.1"/>
    </source>
</evidence>
<dbReference type="KEGG" id="nao:Y958_12910"/>
<feature type="signal peptide" evidence="1">
    <location>
        <begin position="1"/>
        <end position="20"/>
    </location>
</feature>
<feature type="chain" id="PRO_5012828958" description="EfeO-type cupredoxin-like domain-containing protein" evidence="1">
    <location>
        <begin position="21"/>
        <end position="110"/>
    </location>
</feature>
<dbReference type="AlphaFoldDB" id="A0A248JSV1"/>